<sequence length="224" mass="24765">MEVAKNHGTEVGKDKHSDIEIHVDTSASSTPIGSSLSPILTPRRCSSCSSRIQLKYEEMTTVTMQTNDSRSPKKVQFSEVTEIRYIDPDDDKKSKPQKRNGSELSSSLKSILKRAKLNAPPEDIGGPTQTQGDVENSNENCEKTDDRSRPPCGIQTVSPPFVRSSTPNVIDDEETERGYLNHITEELVLPSSNNSPEQQSSDVYIDSDSPVRTRMDNLSANRIA</sequence>
<evidence type="ECO:0000313" key="2">
    <source>
        <dbReference type="EMBL" id="ODM94250.1"/>
    </source>
</evidence>
<feature type="compositionally biased region" description="Low complexity" evidence="1">
    <location>
        <begin position="190"/>
        <end position="201"/>
    </location>
</feature>
<feature type="compositionally biased region" description="Basic and acidic residues" evidence="1">
    <location>
        <begin position="1"/>
        <end position="23"/>
    </location>
</feature>
<comment type="caution">
    <text evidence="2">The sequence shown here is derived from an EMBL/GenBank/DDBJ whole genome shotgun (WGS) entry which is preliminary data.</text>
</comment>
<accession>A0A1D2MMG4</accession>
<feature type="compositionally biased region" description="Polar residues" evidence="1">
    <location>
        <begin position="25"/>
        <end position="39"/>
    </location>
</feature>
<dbReference type="AlphaFoldDB" id="A0A1D2MMG4"/>
<feature type="compositionally biased region" description="Polar residues" evidence="1">
    <location>
        <begin position="127"/>
        <end position="139"/>
    </location>
</feature>
<gene>
    <name evidence="2" type="ORF">Ocin01_12425</name>
</gene>
<feature type="region of interest" description="Disordered" evidence="1">
    <location>
        <begin position="1"/>
        <end position="39"/>
    </location>
</feature>
<feature type="compositionally biased region" description="Polar residues" evidence="1">
    <location>
        <begin position="155"/>
        <end position="168"/>
    </location>
</feature>
<feature type="region of interest" description="Disordered" evidence="1">
    <location>
        <begin position="63"/>
        <end position="169"/>
    </location>
</feature>
<evidence type="ECO:0000256" key="1">
    <source>
        <dbReference type="SAM" id="MobiDB-lite"/>
    </source>
</evidence>
<dbReference type="Proteomes" id="UP000094527">
    <property type="component" value="Unassembled WGS sequence"/>
</dbReference>
<feature type="compositionally biased region" description="Basic and acidic residues" evidence="1">
    <location>
        <begin position="140"/>
        <end position="149"/>
    </location>
</feature>
<dbReference type="EMBL" id="LJIJ01000836">
    <property type="protein sequence ID" value="ODM94250.1"/>
    <property type="molecule type" value="Genomic_DNA"/>
</dbReference>
<keyword evidence="3" id="KW-1185">Reference proteome</keyword>
<name>A0A1D2MMG4_ORCCI</name>
<proteinExistence type="predicted"/>
<feature type="compositionally biased region" description="Basic and acidic residues" evidence="1">
    <location>
        <begin position="81"/>
        <end position="94"/>
    </location>
</feature>
<protein>
    <submittedName>
        <fullName evidence="2">Uncharacterized protein</fullName>
    </submittedName>
</protein>
<evidence type="ECO:0000313" key="3">
    <source>
        <dbReference type="Proteomes" id="UP000094527"/>
    </source>
</evidence>
<reference evidence="2 3" key="1">
    <citation type="journal article" date="2016" name="Genome Biol. Evol.">
        <title>Gene Family Evolution Reflects Adaptation to Soil Environmental Stressors in the Genome of the Collembolan Orchesella cincta.</title>
        <authorList>
            <person name="Faddeeva-Vakhrusheva A."/>
            <person name="Derks M.F."/>
            <person name="Anvar S.Y."/>
            <person name="Agamennone V."/>
            <person name="Suring W."/>
            <person name="Smit S."/>
            <person name="van Straalen N.M."/>
            <person name="Roelofs D."/>
        </authorList>
    </citation>
    <scope>NUCLEOTIDE SEQUENCE [LARGE SCALE GENOMIC DNA]</scope>
    <source>
        <tissue evidence="2">Mixed pool</tissue>
    </source>
</reference>
<feature type="region of interest" description="Disordered" evidence="1">
    <location>
        <begin position="186"/>
        <end position="224"/>
    </location>
</feature>
<organism evidence="2 3">
    <name type="scientific">Orchesella cincta</name>
    <name type="common">Springtail</name>
    <name type="synonym">Podura cincta</name>
    <dbReference type="NCBI Taxonomy" id="48709"/>
    <lineage>
        <taxon>Eukaryota</taxon>
        <taxon>Metazoa</taxon>
        <taxon>Ecdysozoa</taxon>
        <taxon>Arthropoda</taxon>
        <taxon>Hexapoda</taxon>
        <taxon>Collembola</taxon>
        <taxon>Entomobryomorpha</taxon>
        <taxon>Entomobryoidea</taxon>
        <taxon>Orchesellidae</taxon>
        <taxon>Orchesellinae</taxon>
        <taxon>Orchesella</taxon>
    </lineage>
</organism>